<reference evidence="1 2" key="1">
    <citation type="journal article" date="2019" name="Nat. Med.">
        <title>A library of human gut bacterial isolates paired with longitudinal multiomics data enables mechanistic microbiome research.</title>
        <authorList>
            <person name="Poyet M."/>
            <person name="Groussin M."/>
            <person name="Gibbons S.M."/>
            <person name="Avila-Pacheco J."/>
            <person name="Jiang X."/>
            <person name="Kearney S.M."/>
            <person name="Perrotta A.R."/>
            <person name="Berdy B."/>
            <person name="Zhao S."/>
            <person name="Lieberman T.D."/>
            <person name="Swanson P.K."/>
            <person name="Smith M."/>
            <person name="Roesemann S."/>
            <person name="Alexander J.E."/>
            <person name="Rich S.A."/>
            <person name="Livny J."/>
            <person name="Vlamakis H."/>
            <person name="Clish C."/>
            <person name="Bullock K."/>
            <person name="Deik A."/>
            <person name="Scott J."/>
            <person name="Pierce K.A."/>
            <person name="Xavier R.J."/>
            <person name="Alm E.J."/>
        </authorList>
    </citation>
    <scope>NUCLEOTIDE SEQUENCE [LARGE SCALE GENOMIC DNA]</scope>
    <source>
        <strain evidence="1 2">BIOML-A2</strain>
    </source>
</reference>
<accession>A0A6I2NTH2</accession>
<proteinExistence type="predicted"/>
<dbReference type="AlphaFoldDB" id="A0A6I2NTH2"/>
<organism evidence="1 2">
    <name type="scientific">Parabacteroides distasonis</name>
    <dbReference type="NCBI Taxonomy" id="823"/>
    <lineage>
        <taxon>Bacteria</taxon>
        <taxon>Pseudomonadati</taxon>
        <taxon>Bacteroidota</taxon>
        <taxon>Bacteroidia</taxon>
        <taxon>Bacteroidales</taxon>
        <taxon>Tannerellaceae</taxon>
        <taxon>Parabacteroides</taxon>
    </lineage>
</organism>
<comment type="caution">
    <text evidence="1">The sequence shown here is derived from an EMBL/GenBank/DDBJ whole genome shotgun (WGS) entry which is preliminary data.</text>
</comment>
<sequence length="117" mass="13829">MVILEAPEWSPIRQVNFVASLDKMAADQTKKRYPEIEVPNERPFKCLSFARKSFVYFLDLDRVLYLHADRSRSYLFILSKASLSMNSPLRGEIQPFRYLEESISCVWMVKLIKFVFK</sequence>
<gene>
    <name evidence="1" type="ORF">GKD68_13870</name>
</gene>
<dbReference type="Proteomes" id="UP000432516">
    <property type="component" value="Unassembled WGS sequence"/>
</dbReference>
<dbReference type="RefSeq" id="WP_009274905.1">
    <property type="nucleotide sequence ID" value="NZ_CAXSUO010000009.1"/>
</dbReference>
<protein>
    <submittedName>
        <fullName evidence="1">Uncharacterized protein</fullName>
    </submittedName>
</protein>
<evidence type="ECO:0000313" key="2">
    <source>
        <dbReference type="Proteomes" id="UP000432516"/>
    </source>
</evidence>
<name>A0A6I2NTH2_PARDI</name>
<dbReference type="EMBL" id="WKNE01000010">
    <property type="protein sequence ID" value="MRZ55816.1"/>
    <property type="molecule type" value="Genomic_DNA"/>
</dbReference>
<evidence type="ECO:0000313" key="1">
    <source>
        <dbReference type="EMBL" id="MRZ55816.1"/>
    </source>
</evidence>